<evidence type="ECO:0000313" key="2">
    <source>
        <dbReference type="Proteomes" id="UP000316270"/>
    </source>
</evidence>
<accession>A0A517KZP0</accession>
<dbReference type="AlphaFoldDB" id="A0A517KZP0"/>
<keyword evidence="2" id="KW-1185">Reference proteome</keyword>
<evidence type="ECO:0000313" key="1">
    <source>
        <dbReference type="EMBL" id="QDS68851.1"/>
    </source>
</evidence>
<proteinExistence type="predicted"/>
<sequence length="174" mass="19565">MASLHPKDQLTSTHSTLTADLTSLTTKYNYASAGLKAVTAQWERINAAADLCAALRVKKAKLLADHAGWQRDLLEVEEILCVIKERESIYDADDVEAEAAQLREKKALLKALLEKVPEAVRSVDMLVGPAEQEYISWSNREIELLRRMREWRNCATNSDGWEMKKGNAAPVDRL</sequence>
<reference evidence="1 2" key="1">
    <citation type="submission" date="2019-07" db="EMBL/GenBank/DDBJ databases">
        <title>Finished genome of Venturia effusa.</title>
        <authorList>
            <person name="Young C.A."/>
            <person name="Cox M.P."/>
            <person name="Ganley A.R.D."/>
            <person name="David W.J."/>
        </authorList>
    </citation>
    <scope>NUCLEOTIDE SEQUENCE [LARGE SCALE GENOMIC DNA]</scope>
    <source>
        <strain evidence="2">albino</strain>
    </source>
</reference>
<dbReference type="EMBL" id="CP042186">
    <property type="protein sequence ID" value="QDS68851.1"/>
    <property type="molecule type" value="Genomic_DNA"/>
</dbReference>
<organism evidence="1 2">
    <name type="scientific">Venturia effusa</name>
    <dbReference type="NCBI Taxonomy" id="50376"/>
    <lineage>
        <taxon>Eukaryota</taxon>
        <taxon>Fungi</taxon>
        <taxon>Dikarya</taxon>
        <taxon>Ascomycota</taxon>
        <taxon>Pezizomycotina</taxon>
        <taxon>Dothideomycetes</taxon>
        <taxon>Pleosporomycetidae</taxon>
        <taxon>Venturiales</taxon>
        <taxon>Venturiaceae</taxon>
        <taxon>Venturia</taxon>
    </lineage>
</organism>
<protein>
    <submittedName>
        <fullName evidence="1">Uncharacterized protein</fullName>
    </submittedName>
</protein>
<dbReference type="Proteomes" id="UP000316270">
    <property type="component" value="Chromosome 2"/>
</dbReference>
<gene>
    <name evidence="1" type="ORF">FKW77_007270</name>
</gene>
<name>A0A517KZP0_9PEZI</name>